<evidence type="ECO:0000256" key="6">
    <source>
        <dbReference type="ARBA" id="ARBA00023098"/>
    </source>
</evidence>
<sequence>MKIFVGTDLIEIERIKKSCQSRRFCERVYSEKELTLFSQKKNPYESMAANWAAKESFAKALGTGVEGFALNEVSCLRDELGCPYLELTGNALLAAENRRLTFAVSLSHIKDIASAVVIAYEKEDKNG</sequence>
<dbReference type="GO" id="GO:0006633">
    <property type="term" value="P:fatty acid biosynthetic process"/>
    <property type="evidence" value="ECO:0007669"/>
    <property type="project" value="UniProtKB-UniRule"/>
</dbReference>
<feature type="binding site" evidence="8">
    <location>
        <position position="8"/>
    </location>
    <ligand>
        <name>Mg(2+)</name>
        <dbReference type="ChEBI" id="CHEBI:18420"/>
    </ligand>
</feature>
<organism evidence="10 11">
    <name type="scientific">Hominimerdicola aceti</name>
    <dbReference type="NCBI Taxonomy" id="2981726"/>
    <lineage>
        <taxon>Bacteria</taxon>
        <taxon>Bacillati</taxon>
        <taxon>Bacillota</taxon>
        <taxon>Clostridia</taxon>
        <taxon>Eubacteriales</taxon>
        <taxon>Oscillospiraceae</taxon>
        <taxon>Hominimerdicola</taxon>
    </lineage>
</organism>
<keyword evidence="8" id="KW-0963">Cytoplasm</keyword>
<dbReference type="InterPro" id="IPR037143">
    <property type="entry name" value="4-PPantetheinyl_Trfase_dom_sf"/>
</dbReference>
<comment type="function">
    <text evidence="8">Transfers the 4'-phosphopantetheine moiety from coenzyme A to a Ser of acyl-carrier-protein.</text>
</comment>
<proteinExistence type="inferred from homology"/>
<dbReference type="InterPro" id="IPR008278">
    <property type="entry name" value="4-PPantetheinyl_Trfase_dom"/>
</dbReference>
<comment type="similarity">
    <text evidence="8">Belongs to the P-Pant transferase superfamily. AcpS family.</text>
</comment>
<comment type="caution">
    <text evidence="10">The sequence shown here is derived from an EMBL/GenBank/DDBJ whole genome shotgun (WGS) entry which is preliminary data.</text>
</comment>
<dbReference type="GO" id="GO:0005737">
    <property type="term" value="C:cytoplasm"/>
    <property type="evidence" value="ECO:0007669"/>
    <property type="project" value="UniProtKB-SubCell"/>
</dbReference>
<dbReference type="NCBIfam" id="TIGR00556">
    <property type="entry name" value="pantethn_trn"/>
    <property type="match status" value="1"/>
</dbReference>
<comment type="catalytic activity">
    <reaction evidence="8">
        <text>apo-[ACP] + CoA = holo-[ACP] + adenosine 3',5'-bisphosphate + H(+)</text>
        <dbReference type="Rhea" id="RHEA:12068"/>
        <dbReference type="Rhea" id="RHEA-COMP:9685"/>
        <dbReference type="Rhea" id="RHEA-COMP:9690"/>
        <dbReference type="ChEBI" id="CHEBI:15378"/>
        <dbReference type="ChEBI" id="CHEBI:29999"/>
        <dbReference type="ChEBI" id="CHEBI:57287"/>
        <dbReference type="ChEBI" id="CHEBI:58343"/>
        <dbReference type="ChEBI" id="CHEBI:64479"/>
        <dbReference type="EC" id="2.7.8.7"/>
    </reaction>
</comment>
<dbReference type="SUPFAM" id="SSF56214">
    <property type="entry name" value="4'-phosphopantetheinyl transferase"/>
    <property type="match status" value="1"/>
</dbReference>
<dbReference type="GO" id="GO:0000287">
    <property type="term" value="F:magnesium ion binding"/>
    <property type="evidence" value="ECO:0007669"/>
    <property type="project" value="UniProtKB-UniRule"/>
</dbReference>
<evidence type="ECO:0000313" key="10">
    <source>
        <dbReference type="EMBL" id="MCU6706159.1"/>
    </source>
</evidence>
<dbReference type="Gene3D" id="3.90.470.20">
    <property type="entry name" value="4'-phosphopantetheinyl transferase domain"/>
    <property type="match status" value="1"/>
</dbReference>
<dbReference type="InterPro" id="IPR002582">
    <property type="entry name" value="ACPS"/>
</dbReference>
<dbReference type="Pfam" id="PF01648">
    <property type="entry name" value="ACPS"/>
    <property type="match status" value="1"/>
</dbReference>
<evidence type="ECO:0000313" key="11">
    <source>
        <dbReference type="Proteomes" id="UP001208131"/>
    </source>
</evidence>
<dbReference type="HAMAP" id="MF_00101">
    <property type="entry name" value="AcpS"/>
    <property type="match status" value="1"/>
</dbReference>
<comment type="subcellular location">
    <subcellularLocation>
        <location evidence="8">Cytoplasm</location>
    </subcellularLocation>
</comment>
<keyword evidence="1 8" id="KW-0444">Lipid biosynthesis</keyword>
<dbReference type="EMBL" id="JAOQJZ010000009">
    <property type="protein sequence ID" value="MCU6706159.1"/>
    <property type="molecule type" value="Genomic_DNA"/>
</dbReference>
<dbReference type="Proteomes" id="UP001208131">
    <property type="component" value="Unassembled WGS sequence"/>
</dbReference>
<protein>
    <recommendedName>
        <fullName evidence="8">Holo-[acyl-carrier-protein] synthase</fullName>
        <shortName evidence="8">Holo-ACP synthase</shortName>
        <ecNumber evidence="8">2.7.8.7</ecNumber>
    </recommendedName>
    <alternativeName>
        <fullName evidence="8">4'-phosphopantetheinyl transferase AcpS</fullName>
    </alternativeName>
</protein>
<dbReference type="EC" id="2.7.8.7" evidence="8"/>
<dbReference type="NCBIfam" id="TIGR00516">
    <property type="entry name" value="acpS"/>
    <property type="match status" value="1"/>
</dbReference>
<dbReference type="InterPro" id="IPR004568">
    <property type="entry name" value="Ppantetheine-prot_Trfase_dom"/>
</dbReference>
<evidence type="ECO:0000256" key="8">
    <source>
        <dbReference type="HAMAP-Rule" id="MF_00101"/>
    </source>
</evidence>
<evidence type="ECO:0000256" key="2">
    <source>
        <dbReference type="ARBA" id="ARBA00022679"/>
    </source>
</evidence>
<evidence type="ECO:0000256" key="4">
    <source>
        <dbReference type="ARBA" id="ARBA00022832"/>
    </source>
</evidence>
<keyword evidence="7 8" id="KW-0275">Fatty acid biosynthesis</keyword>
<evidence type="ECO:0000256" key="3">
    <source>
        <dbReference type="ARBA" id="ARBA00022723"/>
    </source>
</evidence>
<evidence type="ECO:0000259" key="9">
    <source>
        <dbReference type="Pfam" id="PF01648"/>
    </source>
</evidence>
<gene>
    <name evidence="8 10" type="primary">acpS</name>
    <name evidence="10" type="ORF">OCV57_09520</name>
</gene>
<keyword evidence="5 8" id="KW-0460">Magnesium</keyword>
<reference evidence="10 11" key="1">
    <citation type="journal article" date="2021" name="ISME Commun">
        <title>Automated analysis of genomic sequences facilitates high-throughput and comprehensive description of bacteria.</title>
        <authorList>
            <person name="Hitch T.C.A."/>
        </authorList>
    </citation>
    <scope>NUCLEOTIDE SEQUENCE [LARGE SCALE GENOMIC DNA]</scope>
    <source>
        <strain evidence="10 11">Sanger_31</strain>
    </source>
</reference>
<name>A0AAE3IHN2_9FIRM</name>
<feature type="binding site" evidence="8">
    <location>
        <position position="55"/>
    </location>
    <ligand>
        <name>Mg(2+)</name>
        <dbReference type="ChEBI" id="CHEBI:18420"/>
    </ligand>
</feature>
<keyword evidence="11" id="KW-1185">Reference proteome</keyword>
<dbReference type="GO" id="GO:0008897">
    <property type="term" value="F:holo-[acyl-carrier-protein] synthase activity"/>
    <property type="evidence" value="ECO:0007669"/>
    <property type="project" value="UniProtKB-UniRule"/>
</dbReference>
<evidence type="ECO:0000256" key="7">
    <source>
        <dbReference type="ARBA" id="ARBA00023160"/>
    </source>
</evidence>
<evidence type="ECO:0000256" key="5">
    <source>
        <dbReference type="ARBA" id="ARBA00022842"/>
    </source>
</evidence>
<dbReference type="AlphaFoldDB" id="A0AAE3IHN2"/>
<keyword evidence="6 8" id="KW-0443">Lipid metabolism</keyword>
<evidence type="ECO:0000256" key="1">
    <source>
        <dbReference type="ARBA" id="ARBA00022516"/>
    </source>
</evidence>
<keyword evidence="3 8" id="KW-0479">Metal-binding</keyword>
<accession>A0AAE3IHN2</accession>
<comment type="cofactor">
    <cofactor evidence="8">
        <name>Mg(2+)</name>
        <dbReference type="ChEBI" id="CHEBI:18420"/>
    </cofactor>
</comment>
<feature type="domain" description="4'-phosphopantetheinyl transferase" evidence="9">
    <location>
        <begin position="5"/>
        <end position="95"/>
    </location>
</feature>
<dbReference type="RefSeq" id="WP_046439454.1">
    <property type="nucleotide sequence ID" value="NZ_JAOQJZ010000009.1"/>
</dbReference>
<keyword evidence="4 8" id="KW-0276">Fatty acid metabolism</keyword>
<keyword evidence="2 8" id="KW-0808">Transferase</keyword>